<organism evidence="1 2">
    <name type="scientific">Ancylostoma ceylanicum</name>
    <dbReference type="NCBI Taxonomy" id="53326"/>
    <lineage>
        <taxon>Eukaryota</taxon>
        <taxon>Metazoa</taxon>
        <taxon>Ecdysozoa</taxon>
        <taxon>Nematoda</taxon>
        <taxon>Chromadorea</taxon>
        <taxon>Rhabditida</taxon>
        <taxon>Rhabditina</taxon>
        <taxon>Rhabditomorpha</taxon>
        <taxon>Strongyloidea</taxon>
        <taxon>Ancylostomatidae</taxon>
        <taxon>Ancylostomatinae</taxon>
        <taxon>Ancylostoma</taxon>
    </lineage>
</organism>
<evidence type="ECO:0000313" key="2">
    <source>
        <dbReference type="Proteomes" id="UP000024635"/>
    </source>
</evidence>
<sequence>MRCETTCCYRHDETLNCTVHLTPQKRKEVAVPAGEGLSYFHNHFPVTEHLRTIKAANGNKLSAAPTENFAVKIPNVLKNPEHGNIRLLQNRCRIFES</sequence>
<keyword evidence="2" id="KW-1185">Reference proteome</keyword>
<gene>
    <name evidence="1" type="primary">Acey_s0010.g1110</name>
    <name evidence="1" type="ORF">Y032_0010g1110</name>
</gene>
<accession>A0A016VH51</accession>
<proteinExistence type="predicted"/>
<name>A0A016VH51_9BILA</name>
<comment type="caution">
    <text evidence="1">The sequence shown here is derived from an EMBL/GenBank/DDBJ whole genome shotgun (WGS) entry which is preliminary data.</text>
</comment>
<dbReference type="Proteomes" id="UP000024635">
    <property type="component" value="Unassembled WGS sequence"/>
</dbReference>
<dbReference type="AlphaFoldDB" id="A0A016VH51"/>
<reference evidence="2" key="1">
    <citation type="journal article" date="2015" name="Nat. Genet.">
        <title>The genome and transcriptome of the zoonotic hookworm Ancylostoma ceylanicum identify infection-specific gene families.</title>
        <authorList>
            <person name="Schwarz E.M."/>
            <person name="Hu Y."/>
            <person name="Antoshechkin I."/>
            <person name="Miller M.M."/>
            <person name="Sternberg P.W."/>
            <person name="Aroian R.V."/>
        </authorList>
    </citation>
    <scope>NUCLEOTIDE SEQUENCE</scope>
    <source>
        <strain evidence="2">HY135</strain>
    </source>
</reference>
<evidence type="ECO:0000313" key="1">
    <source>
        <dbReference type="EMBL" id="EYC26357.1"/>
    </source>
</evidence>
<dbReference type="EMBL" id="JARK01001346">
    <property type="protein sequence ID" value="EYC26357.1"/>
    <property type="molecule type" value="Genomic_DNA"/>
</dbReference>
<protein>
    <submittedName>
        <fullName evidence="1">Uncharacterized protein</fullName>
    </submittedName>
</protein>